<sequence>MAINGDGCAFEPGKVALPDASARQQIALRYWQNGSADIDGMLGGIPSLNGHSHYSRIDLQGSRSFLAKLGIGAKNGRHLVADILEGGAGIGEAVDVIEPVSKFTDQLQGKKGVRNIFNVGLEDWEPTGTVQYDLIWLQGCVCHLTDEQLIRHLKQCKTALKKDNGLIIIKENIAPHGADIFDPVDSTIMRQDGKFRDIFKVTGLRVVKKEVQKGFQTNKTAQQLFPVYMYALRPEAEVPISS</sequence>
<gene>
    <name evidence="1" type="ORF">O1611_g1831</name>
</gene>
<keyword evidence="2" id="KW-1185">Reference proteome</keyword>
<protein>
    <submittedName>
        <fullName evidence="1">Uncharacterized protein</fullName>
    </submittedName>
</protein>
<comment type="caution">
    <text evidence="1">The sequence shown here is derived from an EMBL/GenBank/DDBJ whole genome shotgun (WGS) entry which is preliminary data.</text>
</comment>
<reference evidence="1" key="1">
    <citation type="submission" date="2022-12" db="EMBL/GenBank/DDBJ databases">
        <title>Genome Sequence of Lasiodiplodia mahajangana.</title>
        <authorList>
            <person name="Buettner E."/>
        </authorList>
    </citation>
    <scope>NUCLEOTIDE SEQUENCE</scope>
    <source>
        <strain evidence="1">VT137</strain>
    </source>
</reference>
<evidence type="ECO:0000313" key="2">
    <source>
        <dbReference type="Proteomes" id="UP001153332"/>
    </source>
</evidence>
<name>A0ACC2JW98_9PEZI</name>
<evidence type="ECO:0000313" key="1">
    <source>
        <dbReference type="EMBL" id="KAJ8131795.1"/>
    </source>
</evidence>
<dbReference type="Proteomes" id="UP001153332">
    <property type="component" value="Unassembled WGS sequence"/>
</dbReference>
<organism evidence="1 2">
    <name type="scientific">Lasiodiplodia mahajangana</name>
    <dbReference type="NCBI Taxonomy" id="1108764"/>
    <lineage>
        <taxon>Eukaryota</taxon>
        <taxon>Fungi</taxon>
        <taxon>Dikarya</taxon>
        <taxon>Ascomycota</taxon>
        <taxon>Pezizomycotina</taxon>
        <taxon>Dothideomycetes</taxon>
        <taxon>Dothideomycetes incertae sedis</taxon>
        <taxon>Botryosphaeriales</taxon>
        <taxon>Botryosphaeriaceae</taxon>
        <taxon>Lasiodiplodia</taxon>
    </lineage>
</organism>
<accession>A0ACC2JW98</accession>
<dbReference type="EMBL" id="JAPUUL010000227">
    <property type="protein sequence ID" value="KAJ8131795.1"/>
    <property type="molecule type" value="Genomic_DNA"/>
</dbReference>
<proteinExistence type="predicted"/>